<feature type="signal peptide" evidence="1">
    <location>
        <begin position="1"/>
        <end position="32"/>
    </location>
</feature>
<keyword evidence="3" id="KW-1185">Reference proteome</keyword>
<keyword evidence="1" id="KW-0732">Signal</keyword>
<accession>A0ABW0MMF9</accession>
<name>A0ABW0MMF9_9BURK</name>
<comment type="caution">
    <text evidence="2">The sequence shown here is derived from an EMBL/GenBank/DDBJ whole genome shotgun (WGS) entry which is preliminary data.</text>
</comment>
<evidence type="ECO:0000313" key="3">
    <source>
        <dbReference type="Proteomes" id="UP001596101"/>
    </source>
</evidence>
<reference evidence="3" key="1">
    <citation type="journal article" date="2019" name="Int. J. Syst. Evol. Microbiol.">
        <title>The Global Catalogue of Microorganisms (GCM) 10K type strain sequencing project: providing services to taxonomists for standard genome sequencing and annotation.</title>
        <authorList>
            <consortium name="The Broad Institute Genomics Platform"/>
            <consortium name="The Broad Institute Genome Sequencing Center for Infectious Disease"/>
            <person name="Wu L."/>
            <person name="Ma J."/>
        </authorList>
    </citation>
    <scope>NUCLEOTIDE SEQUENCE [LARGE SCALE GENOMIC DNA]</scope>
    <source>
        <strain evidence="3">CCUG 43111</strain>
    </source>
</reference>
<sequence length="237" mass="25127">MYPDRRNDRRTLSLALAGLTVALSALGGGAQAQTGTTVSLVSEYSLRGLSLSEGHPAPQLRIDHDADSGWYWGAFASRVRLRASSATALAIGYAGYARRLPSGWSWDAGVSRAVFLRDARNSYVEAYAGISADHASARLSLSPSYYGAGRSAYLELNGFRPLGERWRLTGHAGLLHWLSGYGAAARSRIDLRAALATDIATSSGDVSIEVGLQARQRDPGLGAPRARALFAGASLGF</sequence>
<organism evidence="2 3">
    <name type="scientific">Massilia suwonensis</name>
    <dbReference type="NCBI Taxonomy" id="648895"/>
    <lineage>
        <taxon>Bacteria</taxon>
        <taxon>Pseudomonadati</taxon>
        <taxon>Pseudomonadota</taxon>
        <taxon>Betaproteobacteria</taxon>
        <taxon>Burkholderiales</taxon>
        <taxon>Oxalobacteraceae</taxon>
        <taxon>Telluria group</taxon>
        <taxon>Massilia</taxon>
    </lineage>
</organism>
<gene>
    <name evidence="2" type="ORF">ACFPQ5_12475</name>
</gene>
<feature type="chain" id="PRO_5046478345" evidence="1">
    <location>
        <begin position="33"/>
        <end position="237"/>
    </location>
</feature>
<dbReference type="RefSeq" id="WP_379755743.1">
    <property type="nucleotide sequence ID" value="NZ_JBHSMR010000013.1"/>
</dbReference>
<dbReference type="InterPro" id="IPR010239">
    <property type="entry name" value="CHP02001"/>
</dbReference>
<dbReference type="Proteomes" id="UP001596101">
    <property type="component" value="Unassembled WGS sequence"/>
</dbReference>
<dbReference type="NCBIfam" id="TIGR02001">
    <property type="entry name" value="gcw_chp"/>
    <property type="match status" value="1"/>
</dbReference>
<protein>
    <submittedName>
        <fullName evidence="2">TorF family putative porin</fullName>
    </submittedName>
</protein>
<evidence type="ECO:0000256" key="1">
    <source>
        <dbReference type="SAM" id="SignalP"/>
    </source>
</evidence>
<proteinExistence type="predicted"/>
<dbReference type="Pfam" id="PF09694">
    <property type="entry name" value="Gcw_chp"/>
    <property type="match status" value="1"/>
</dbReference>
<evidence type="ECO:0000313" key="2">
    <source>
        <dbReference type="EMBL" id="MFC5479015.1"/>
    </source>
</evidence>
<dbReference type="EMBL" id="JBHSMR010000013">
    <property type="protein sequence ID" value="MFC5479015.1"/>
    <property type="molecule type" value="Genomic_DNA"/>
</dbReference>